<dbReference type="Proteomes" id="UP000671119">
    <property type="component" value="Unassembled WGS sequence"/>
</dbReference>
<dbReference type="PROSITE" id="PS51007">
    <property type="entry name" value="CYTC"/>
    <property type="match status" value="1"/>
</dbReference>
<dbReference type="GO" id="GO:0046872">
    <property type="term" value="F:metal ion binding"/>
    <property type="evidence" value="ECO:0007669"/>
    <property type="project" value="UniProtKB-KW"/>
</dbReference>
<comment type="caution">
    <text evidence="6">The sequence shown here is derived from an EMBL/GenBank/DDBJ whole genome shotgun (WGS) entry which is preliminary data.</text>
</comment>
<accession>A0ABD4Q9E5</accession>
<sequence>GVVGVVAAYALTEPRPLVDLPPHSGDVVKGEAVFWAAGCAGCHAAPKSEGEARLKLAGGTAFRTDFGTFYAPNISPDPVNGIGKWSVLD</sequence>
<feature type="non-terminal residue" evidence="6">
    <location>
        <position position="89"/>
    </location>
</feature>
<protein>
    <recommendedName>
        <fullName evidence="5">Cytochrome c domain-containing protein</fullName>
    </recommendedName>
</protein>
<evidence type="ECO:0000256" key="1">
    <source>
        <dbReference type="ARBA" id="ARBA00022617"/>
    </source>
</evidence>
<feature type="domain" description="Cytochrome c" evidence="5">
    <location>
        <begin position="25"/>
        <end position="89"/>
    </location>
</feature>
<keyword evidence="2 4" id="KW-0479">Metal-binding</keyword>
<keyword evidence="1 4" id="KW-0349">Heme</keyword>
<organism evidence="6 7">
    <name type="scientific">Mycobacterium tuberculosis</name>
    <dbReference type="NCBI Taxonomy" id="1773"/>
    <lineage>
        <taxon>Bacteria</taxon>
        <taxon>Bacillati</taxon>
        <taxon>Actinomycetota</taxon>
        <taxon>Actinomycetes</taxon>
        <taxon>Mycobacteriales</taxon>
        <taxon>Mycobacteriaceae</taxon>
        <taxon>Mycobacterium</taxon>
        <taxon>Mycobacterium tuberculosis complex</taxon>
    </lineage>
</organism>
<gene>
    <name evidence="6" type="ORF">J8J21_21160</name>
</gene>
<dbReference type="Gene3D" id="1.10.760.10">
    <property type="entry name" value="Cytochrome c-like domain"/>
    <property type="match status" value="1"/>
</dbReference>
<evidence type="ECO:0000256" key="2">
    <source>
        <dbReference type="ARBA" id="ARBA00022723"/>
    </source>
</evidence>
<dbReference type="AlphaFoldDB" id="A0ABD4Q9E5"/>
<dbReference type="EMBL" id="JAGIZI010000257">
    <property type="protein sequence ID" value="MBP0685556.1"/>
    <property type="molecule type" value="Genomic_DNA"/>
</dbReference>
<name>A0ABD4Q9E5_MYCTX</name>
<proteinExistence type="predicted"/>
<reference evidence="6 7" key="1">
    <citation type="submission" date="2021-03" db="EMBL/GenBank/DDBJ databases">
        <title>Whole Genome Sequencing of Mycobacterium tuberculosis clinical isolates from Arunachal Pradesh, India.</title>
        <authorList>
            <person name="Singh S."/>
            <person name="Mudliar S.R."/>
            <person name="Kulsum U."/>
            <person name="Rufai S.B."/>
            <person name="Singh P.K."/>
            <person name="Umpo M."/>
            <person name="Nyori M."/>
        </authorList>
    </citation>
    <scope>NUCLEOTIDE SEQUENCE [LARGE SCALE GENOMIC DNA]</scope>
    <source>
        <strain evidence="6 7">OMICS/BPL/0142/20/SP</strain>
    </source>
</reference>
<dbReference type="InterPro" id="IPR009056">
    <property type="entry name" value="Cyt_c-like_dom"/>
</dbReference>
<evidence type="ECO:0000256" key="4">
    <source>
        <dbReference type="PROSITE-ProRule" id="PRU00433"/>
    </source>
</evidence>
<evidence type="ECO:0000313" key="6">
    <source>
        <dbReference type="EMBL" id="MBP0685556.1"/>
    </source>
</evidence>
<feature type="non-terminal residue" evidence="6">
    <location>
        <position position="1"/>
    </location>
</feature>
<dbReference type="SUPFAM" id="SSF46626">
    <property type="entry name" value="Cytochrome c"/>
    <property type="match status" value="1"/>
</dbReference>
<evidence type="ECO:0000259" key="5">
    <source>
        <dbReference type="PROSITE" id="PS51007"/>
    </source>
</evidence>
<keyword evidence="3 4" id="KW-0408">Iron</keyword>
<evidence type="ECO:0000313" key="7">
    <source>
        <dbReference type="Proteomes" id="UP000671119"/>
    </source>
</evidence>
<evidence type="ECO:0000256" key="3">
    <source>
        <dbReference type="ARBA" id="ARBA00023004"/>
    </source>
</evidence>
<dbReference type="InterPro" id="IPR036909">
    <property type="entry name" value="Cyt_c-like_dom_sf"/>
</dbReference>